<comment type="caution">
    <text evidence="3">The sequence shown here is derived from an EMBL/GenBank/DDBJ whole genome shotgun (WGS) entry which is preliminary data.</text>
</comment>
<dbReference type="EMBL" id="JAZGZR010000002">
    <property type="protein sequence ID" value="MFK7048521.1"/>
    <property type="molecule type" value="Genomic_DNA"/>
</dbReference>
<reference evidence="3 4" key="1">
    <citation type="submission" date="2024-02" db="EMBL/GenBank/DDBJ databases">
        <title>Comparative Genomic Analysis of Flavobacterium Species Causing Columnaris Disease of Freshwater Fish in Thailand: Insights into Virulence and Resistance Mechanisms.</title>
        <authorList>
            <person name="Nguyen D."/>
            <person name="Chokmangmeepisarn P."/>
            <person name="Khianchaikhan K."/>
            <person name="Morishita M."/>
            <person name="Bunnoy A."/>
            <person name="Rodkhum C."/>
        </authorList>
    </citation>
    <scope>NUCLEOTIDE SEQUENCE [LARGE SCALE GENOMIC DNA]</scope>
    <source>
        <strain evidence="3 4">KCRT2007</strain>
    </source>
</reference>
<organism evidence="3 4">
    <name type="scientific">Flavobacterium davisii</name>
    <dbReference type="NCBI Taxonomy" id="2906077"/>
    <lineage>
        <taxon>Bacteria</taxon>
        <taxon>Pseudomonadati</taxon>
        <taxon>Bacteroidota</taxon>
        <taxon>Flavobacteriia</taxon>
        <taxon>Flavobacteriales</taxon>
        <taxon>Flavobacteriaceae</taxon>
        <taxon>Flavobacterium</taxon>
    </lineage>
</organism>
<protein>
    <submittedName>
        <fullName evidence="3">Lantibiotic dehydratase</fullName>
    </submittedName>
</protein>
<dbReference type="InterPro" id="IPR006827">
    <property type="entry name" value="Lant_deHydtase_N"/>
</dbReference>
<feature type="domain" description="Lantibiotic dehydratase N-terminal" evidence="1">
    <location>
        <begin position="43"/>
        <end position="694"/>
    </location>
</feature>
<evidence type="ECO:0000259" key="2">
    <source>
        <dbReference type="Pfam" id="PF14028"/>
    </source>
</evidence>
<feature type="domain" description="Thiopeptide-type bacteriocin biosynthesis" evidence="2">
    <location>
        <begin position="759"/>
        <end position="1018"/>
    </location>
</feature>
<dbReference type="Proteomes" id="UP001621813">
    <property type="component" value="Unassembled WGS sequence"/>
</dbReference>
<evidence type="ECO:0000259" key="1">
    <source>
        <dbReference type="Pfam" id="PF04738"/>
    </source>
</evidence>
<evidence type="ECO:0000313" key="4">
    <source>
        <dbReference type="Proteomes" id="UP001621813"/>
    </source>
</evidence>
<name>A0ABW8PLK4_9FLAO</name>
<evidence type="ECO:0000313" key="3">
    <source>
        <dbReference type="EMBL" id="MFK7048521.1"/>
    </source>
</evidence>
<keyword evidence="4" id="KW-1185">Reference proteome</keyword>
<proteinExistence type="predicted"/>
<dbReference type="Pfam" id="PF14028">
    <property type="entry name" value="Lant_dehydr_C"/>
    <property type="match status" value="1"/>
</dbReference>
<dbReference type="NCBIfam" id="TIGR03891">
    <property type="entry name" value="thiopep_ocin"/>
    <property type="match status" value="1"/>
</dbReference>
<dbReference type="RefSeq" id="WP_405322461.1">
    <property type="nucleotide sequence ID" value="NZ_JAZGZR010000002.1"/>
</dbReference>
<dbReference type="Pfam" id="PF04738">
    <property type="entry name" value="Lant_dehydr_N"/>
    <property type="match status" value="1"/>
</dbReference>
<accession>A0ABW8PLK4</accession>
<dbReference type="InterPro" id="IPR023809">
    <property type="entry name" value="Thiopep_bacteriocin_synth_dom"/>
</dbReference>
<sequence>MEQRITPIKKVFLRTPFYPLEKYTTIPSNENELLLFIDKLWENTIFKEAVFIASPELYYEWKKIIENISTSKDKIDAVSISLLKYFVRATTRPTPFGLFSSYSNINALDQKNNEIPIFSRFVSMDTHFLYSLTRKLNNDTNVRNILKYNVNNSLYQIGEDYRYVEVSLKHGKRNHVLTSLEKDEVLVLIFDLCEIPKSIIEIAQHIVENVENVTTEDASIYVNDLINAQILTSDLEICLNKVSPLDQLLNFYKTNVTNLSSFENIKDIFEVLFQIDDIIHNQLEKNTLGNAISVYEKIFELVDKLNIPYEKKYLINTNLQRQDSPIHLSENEIKNINKALQIVSKFTTSKTYNNSISAETIQSFKEKFYKRYEENEVPLVIALDNEIGINYSSKKDNSFSELIDDLNWNDKEVDEYEIKYNKKIHAFWTTIFLKALTEAKYEIDLKEYDLSTFEEKTNELARSFSTLVNKTEDKIIFDLAGGSSALDTITRFSNSDHSLKPMIDEIVSYEQFDSNILYSEILHIPDDRQGNVLLRNIDRNFETPFLTKSTATNQIKLEDINVCIKNDRVILKSVKHNKEIRFYNTTAHNFYFNSLPIYQFISDLQYQDILGGISLNFGDLNKKTFKFKPRITYGKDIVLSLASWELSSSDFDSIKKEYELENVKNLLISKNVPEYFFLTEGDNQLLIDLNNPILLKIVFEEIVKGKTIVLKECIYDIAKDKYCNEIVLTYINNQYKQPATKFESNDKEIKRTFVPGDEWLYYKIYTGRKTADKILIGPISNLVGELKQTNTIDSWFFIRFNDPEFHIRLRFKINKNQSNATGSIMKMLNSYLKPYVDSHMIWKIEMDTYQRELERYEWDQINFCENFFNQDSEMLTELMTATKNNGESNILWILSLKCIDEYLNLFNFSIDEKYKLMNQLYLAFQEEFDIDKKVKKQIDLRFRANSAKIKAILKENIASDEYFEIINKHIQIIKVSNIEKTRMNKIMISLIHMHINRVITANPRAHELILYSFFEKYYRQELGKLKHVPQIN</sequence>
<gene>
    <name evidence="3" type="ORF">V3Q77_01320</name>
</gene>